<gene>
    <name evidence="1" type="ORF">PEDI_11850</name>
</gene>
<dbReference type="AlphaFoldDB" id="A0AAN4VX96"/>
<dbReference type="RefSeq" id="WP_338236343.1">
    <property type="nucleotide sequence ID" value="NZ_BQKE01000001.1"/>
</dbReference>
<dbReference type="EMBL" id="BQKE01000001">
    <property type="protein sequence ID" value="GJM60633.1"/>
    <property type="molecule type" value="Genomic_DNA"/>
</dbReference>
<organism evidence="1 2">
    <name type="scientific">Persicobacter diffluens</name>
    <dbReference type="NCBI Taxonomy" id="981"/>
    <lineage>
        <taxon>Bacteria</taxon>
        <taxon>Pseudomonadati</taxon>
        <taxon>Bacteroidota</taxon>
        <taxon>Cytophagia</taxon>
        <taxon>Cytophagales</taxon>
        <taxon>Persicobacteraceae</taxon>
        <taxon>Persicobacter</taxon>
    </lineage>
</organism>
<comment type="caution">
    <text evidence="1">The sequence shown here is derived from an EMBL/GenBank/DDBJ whole genome shotgun (WGS) entry which is preliminary data.</text>
</comment>
<protein>
    <submittedName>
        <fullName evidence="1">Uncharacterized protein</fullName>
    </submittedName>
</protein>
<proteinExistence type="predicted"/>
<name>A0AAN4VX96_9BACT</name>
<accession>A0AAN4VX96</accession>
<keyword evidence="2" id="KW-1185">Reference proteome</keyword>
<evidence type="ECO:0000313" key="2">
    <source>
        <dbReference type="Proteomes" id="UP001310022"/>
    </source>
</evidence>
<reference evidence="1 2" key="1">
    <citation type="submission" date="2021-12" db="EMBL/GenBank/DDBJ databases">
        <title>Genome sequencing of bacteria with rrn-lacking chromosome and rrn-plasmid.</title>
        <authorList>
            <person name="Anda M."/>
            <person name="Iwasaki W."/>
        </authorList>
    </citation>
    <scope>NUCLEOTIDE SEQUENCE [LARGE SCALE GENOMIC DNA]</scope>
    <source>
        <strain evidence="1 2">NBRC 15940</strain>
    </source>
</reference>
<evidence type="ECO:0000313" key="1">
    <source>
        <dbReference type="EMBL" id="GJM60633.1"/>
    </source>
</evidence>
<sequence length="101" mass="11854">MKYALVHFVPRQFAHWMSLFLLLFLVLSTMDQNDEPLADEVKVELKMEMSGESGEDSKYCHDWEWPLEPFINQKRGGDFPDLIFSMEMLSQRVVSPPPEVF</sequence>
<dbReference type="Proteomes" id="UP001310022">
    <property type="component" value="Unassembled WGS sequence"/>
</dbReference>